<accession>A6MGU8</accession>
<evidence type="ECO:0000313" key="1">
    <source>
        <dbReference type="EMBL" id="EDL82716.1"/>
    </source>
</evidence>
<name>A6MGU8_RAT</name>
<reference evidence="2" key="1">
    <citation type="submission" date="2005-06" db="EMBL/GenBank/DDBJ databases">
        <authorList>
            <person name="Mural R.J."/>
            <person name="Li P.W."/>
            <person name="Adams M.D."/>
            <person name="Amanatides P.G."/>
            <person name="Baden-Tillson H."/>
            <person name="Barnstead M."/>
            <person name="Chin S.H."/>
            <person name="Dew I."/>
            <person name="Evans C.A."/>
            <person name="Ferriera S."/>
            <person name="Flanigan M."/>
            <person name="Fosler C."/>
            <person name="Glodek A."/>
            <person name="Gu Z."/>
            <person name="Holt R.A."/>
            <person name="Jennings D."/>
            <person name="Kraft C.L."/>
            <person name="Lu F."/>
            <person name="Nguyen T."/>
            <person name="Nusskern D.R."/>
            <person name="Pfannkoch C.M."/>
            <person name="Sitter C."/>
            <person name="Sutton G.G."/>
            <person name="Venter J.C."/>
            <person name="Wang Z."/>
            <person name="Woodage T."/>
            <person name="Zheng X.H."/>
            <person name="Zhong F."/>
        </authorList>
    </citation>
    <scope>NUCLEOTIDE SEQUENCE [LARGE SCALE GENOMIC DNA]</scope>
    <source>
        <strain>BN</strain>
        <strain evidence="2">Sprague-Dawley</strain>
    </source>
</reference>
<organism evidence="1 2">
    <name type="scientific">Rattus norvegicus</name>
    <name type="common">Rat</name>
    <dbReference type="NCBI Taxonomy" id="10116"/>
    <lineage>
        <taxon>Eukaryota</taxon>
        <taxon>Metazoa</taxon>
        <taxon>Chordata</taxon>
        <taxon>Craniata</taxon>
        <taxon>Vertebrata</taxon>
        <taxon>Euteleostomi</taxon>
        <taxon>Mammalia</taxon>
        <taxon>Eutheria</taxon>
        <taxon>Euarchontoglires</taxon>
        <taxon>Glires</taxon>
        <taxon>Rodentia</taxon>
        <taxon>Myomorpha</taxon>
        <taxon>Muroidea</taxon>
        <taxon>Muridae</taxon>
        <taxon>Murinae</taxon>
        <taxon>Rattus</taxon>
    </lineage>
</organism>
<evidence type="ECO:0000313" key="2">
    <source>
        <dbReference type="Proteomes" id="UP000234681"/>
    </source>
</evidence>
<proteinExistence type="predicted"/>
<dbReference type="Proteomes" id="UP000234681">
    <property type="component" value="Unassembled WGS sequence"/>
</dbReference>
<gene>
    <name evidence="1" type="ORF">rCG_49941</name>
</gene>
<sequence length="13" mass="1771">MWTKRRLNDLKFY</sequence>
<dbReference type="EMBL" id="DS031640">
    <property type="protein sequence ID" value="EDL82716.1"/>
    <property type="molecule type" value="Genomic_DNA"/>
</dbReference>
<protein>
    <submittedName>
        <fullName evidence="1">RCG49941</fullName>
    </submittedName>
</protein>